<accession>A0A1C4DRT6</accession>
<evidence type="ECO:0000313" key="2">
    <source>
        <dbReference type="Proteomes" id="UP000199698"/>
    </source>
</evidence>
<dbReference type="AlphaFoldDB" id="A0A1C4DRT6"/>
<keyword evidence="2" id="KW-1185">Reference proteome</keyword>
<dbReference type="OrthoDB" id="7066745at2"/>
<proteinExistence type="predicted"/>
<dbReference type="RefSeq" id="WP_065636602.1">
    <property type="nucleotide sequence ID" value="NZ_FMBA01000100.1"/>
</dbReference>
<dbReference type="Proteomes" id="UP000199698">
    <property type="component" value="Unassembled WGS sequence"/>
</dbReference>
<sequence>MNNYIVGYLAGINYNNSKSILKKIAANYSIGLKEILPEQLFQFTERYLPNKNETNFIFSMSDSPDSEEADYLIDYLDYAPEMQSKFPSLGRDRLLILISILQEMMTLTNCSKLVISLTDSGYIYSYKKIKFIELSKTLLSDFEVSEGAPDTLYEIIY</sequence>
<organism evidence="1 2">
    <name type="scientific">Gilliamella intestini</name>
    <dbReference type="NCBI Taxonomy" id="1798183"/>
    <lineage>
        <taxon>Bacteria</taxon>
        <taxon>Pseudomonadati</taxon>
        <taxon>Pseudomonadota</taxon>
        <taxon>Gammaproteobacteria</taxon>
        <taxon>Orbales</taxon>
        <taxon>Orbaceae</taxon>
        <taxon>Gilliamella</taxon>
    </lineage>
</organism>
<reference evidence="2" key="1">
    <citation type="submission" date="2016-08" db="EMBL/GenBank/DDBJ databases">
        <authorList>
            <person name="Varghese N."/>
            <person name="Submissions Spin"/>
        </authorList>
    </citation>
    <scope>NUCLEOTIDE SEQUENCE [LARGE SCALE GENOMIC DNA]</scope>
    <source>
        <strain evidence="2">R-53144</strain>
    </source>
</reference>
<protein>
    <submittedName>
        <fullName evidence="1">Uncharacterized protein</fullName>
    </submittedName>
</protein>
<evidence type="ECO:0000313" key="1">
    <source>
        <dbReference type="EMBL" id="SCC34086.1"/>
    </source>
</evidence>
<name>A0A1C4DRT6_9GAMM</name>
<dbReference type="EMBL" id="FMBA01000100">
    <property type="protein sequence ID" value="SCC34086.1"/>
    <property type="molecule type" value="Genomic_DNA"/>
</dbReference>
<gene>
    <name evidence="1" type="ORF">GA0061080_11001</name>
</gene>